<dbReference type="PROSITE" id="PS51125">
    <property type="entry name" value="NHL"/>
    <property type="match status" value="6"/>
</dbReference>
<keyword evidence="11" id="KW-1185">Reference proteome</keyword>
<evidence type="ECO:0000313" key="11">
    <source>
        <dbReference type="Proteomes" id="UP001235939"/>
    </source>
</evidence>
<feature type="repeat" description="NHL" evidence="6">
    <location>
        <begin position="1220"/>
        <end position="1263"/>
    </location>
</feature>
<dbReference type="InterPro" id="IPR001841">
    <property type="entry name" value="Znf_RING"/>
</dbReference>
<dbReference type="Pfam" id="PF13445">
    <property type="entry name" value="zf-RING_UBOX"/>
    <property type="match status" value="1"/>
</dbReference>
<dbReference type="InterPro" id="IPR001258">
    <property type="entry name" value="NHL_repeat"/>
</dbReference>
<dbReference type="PROSITE" id="PS50089">
    <property type="entry name" value="ZF_RING_2"/>
    <property type="match status" value="1"/>
</dbReference>
<dbReference type="InterPro" id="IPR027370">
    <property type="entry name" value="Znf-RING_euk"/>
</dbReference>
<proteinExistence type="predicted"/>
<gene>
    <name evidence="10" type="ORF">LAZ67_1001273</name>
</gene>
<dbReference type="EMBL" id="CP092863">
    <property type="protein sequence ID" value="UYV60480.1"/>
    <property type="molecule type" value="Genomic_DNA"/>
</dbReference>
<feature type="compositionally biased region" description="Basic and acidic residues" evidence="8">
    <location>
        <begin position="975"/>
        <end position="1017"/>
    </location>
</feature>
<feature type="region of interest" description="Disordered" evidence="8">
    <location>
        <begin position="319"/>
        <end position="456"/>
    </location>
</feature>
<feature type="compositionally biased region" description="Basic and acidic residues" evidence="8">
    <location>
        <begin position="363"/>
        <end position="378"/>
    </location>
</feature>
<feature type="compositionally biased region" description="Basic and acidic residues" evidence="8">
    <location>
        <begin position="409"/>
        <end position="430"/>
    </location>
</feature>
<keyword evidence="1" id="KW-0479">Metal-binding</keyword>
<evidence type="ECO:0000256" key="8">
    <source>
        <dbReference type="SAM" id="MobiDB-lite"/>
    </source>
</evidence>
<feature type="compositionally biased region" description="Basic and acidic residues" evidence="8">
    <location>
        <begin position="842"/>
        <end position="852"/>
    </location>
</feature>
<feature type="compositionally biased region" description="Low complexity" evidence="8">
    <location>
        <begin position="533"/>
        <end position="547"/>
    </location>
</feature>
<dbReference type="Pfam" id="PF01436">
    <property type="entry name" value="NHL"/>
    <property type="match status" value="5"/>
</dbReference>
<feature type="domain" description="RING-type" evidence="9">
    <location>
        <begin position="14"/>
        <end position="56"/>
    </location>
</feature>
<dbReference type="Gene3D" id="2.120.10.30">
    <property type="entry name" value="TolB, C-terminal domain"/>
    <property type="match status" value="4"/>
</dbReference>
<keyword evidence="2" id="KW-0677">Repeat</keyword>
<feature type="compositionally biased region" description="Low complexity" evidence="8">
    <location>
        <begin position="1115"/>
        <end position="1130"/>
    </location>
</feature>
<dbReference type="InterPro" id="IPR013083">
    <property type="entry name" value="Znf_RING/FYVE/PHD"/>
</dbReference>
<feature type="region of interest" description="Disordered" evidence="8">
    <location>
        <begin position="1115"/>
        <end position="1140"/>
    </location>
</feature>
<keyword evidence="7" id="KW-0175">Coiled coil</keyword>
<dbReference type="PANTHER" id="PTHR24104">
    <property type="entry name" value="E3 UBIQUITIN-PROTEIN LIGASE NHLRC1-RELATED"/>
    <property type="match status" value="1"/>
</dbReference>
<feature type="compositionally biased region" description="Low complexity" evidence="8">
    <location>
        <begin position="743"/>
        <end position="769"/>
    </location>
</feature>
<evidence type="ECO:0000256" key="6">
    <source>
        <dbReference type="PROSITE-ProRule" id="PRU00504"/>
    </source>
</evidence>
<feature type="compositionally biased region" description="Pro residues" evidence="8">
    <location>
        <begin position="493"/>
        <end position="515"/>
    </location>
</feature>
<feature type="compositionally biased region" description="Basic and acidic residues" evidence="8">
    <location>
        <begin position="595"/>
        <end position="607"/>
    </location>
</feature>
<feature type="compositionally biased region" description="Basic and acidic residues" evidence="8">
    <location>
        <begin position="634"/>
        <end position="650"/>
    </location>
</feature>
<protein>
    <submittedName>
        <fullName evidence="10">Nhl-1</fullName>
    </submittedName>
</protein>
<keyword evidence="4" id="KW-0862">Zinc</keyword>
<feature type="compositionally biased region" description="Basic and acidic residues" evidence="8">
    <location>
        <begin position="572"/>
        <end position="583"/>
    </location>
</feature>
<feature type="repeat" description="NHL" evidence="6">
    <location>
        <begin position="1270"/>
        <end position="1311"/>
    </location>
</feature>
<feature type="compositionally biased region" description="Polar residues" evidence="8">
    <location>
        <begin position="653"/>
        <end position="694"/>
    </location>
</feature>
<sequence length="1469" mass="165074">MSSAWSQLDQLLTCAICLDRYRNPKLLPCQHTFCQEPCLEGLVDYARRQIKCPECRAEHRIPYQGVQSFAVNVTLMRFLELHRDITGEEPEPPPSSMERCGVCSEKAYLERCAHCEKKVCQECKEAHIDILRREINRINGQVKRGLHRLNDALSQTQKNAQKLQQNCNQVREEIEDLVKRYTKDIRDSEEKMKHDLDTYIQKEMKSINKLKDDLEVEVSNLSSNSELVEKHVNGNNEVWTDSELVEYKELFLRTLEFIRNFDVDTSDFARRIKFTPKTDPDALHRNLSDFGEIKINLPPAIQNSGQASSNALMRSQSDHRLAAQFQRRQQESKSLLDVPQRFGGHTSDSERDGKETTSFGRTRRGEFGRFGDRSEHPEGPTPRSRYLRDELSRWRETEGSEPGSFRSRFGRDDEGGDTDFHHTRTVRFEEPPPAPPPAPPKEKIFETEDATKGPLSGLIRLLDSSYIMERLHQNEVRQQNKEGERRNPETAPASPPAPATPSPPTPVFTPQPPPRRQTSRQASEDEIEKQKKQNQQQQTSGPATRSSSPPPAPSPPQESTARPTLRRVSTLQKDEEVSRRPSRQDTQSPDVEAVSSRRDTNDEETPRSWRRSATIDADATNETQPPQSPQPRQVSREESKDEPPKKEPLSRRASVTNITESPRDSVTLTRRYSVNIGENTRTNPSVRRSYTRNTSDSRFDKSYSSSLSTGRRSPLVDIGRLPKIESSRPSLLSRTESCTSLGLSSDRSSRFLTSRTSSSSSINLLASDRGSYHSPLTSTIPSKDSDSEYFSLSDESTSEDQPCDNVANSGVCRSVRALGKSLSLEGPEDPVPQTRSQSSSKPPDKKKEEEKPTQSSFYGRLLGTQSTSKEEESEEESDSEVSSSSSETESEEKPVPNKDSTNTSNLSPKSIFSRRNSLTQNGSYSFSNGYNEPSTTTTPRRPVEGSSSDYVYRTRNPEYLRRDSDVLPRYSSYGLRDDNRYNREDRRTNENTDDRKSSDSYRRSTKDDSLRSWRDKKDEEYTIPSRYRRKSTADEEGDTYKRYLSRSRSSALLALSRETSPEPPRSRRGSAVSRSKSSHTLAGEDSSPEERRTSRVASPEDKGWAARYLRSRYGSSRSSTLRSSHSGSSGSEEDLPARSSYGGFQTPKNVYLQKKKPILKFGARGSEPGCFTWPRGVAVGPDNVIVVADTQNHRVQVSSYYGTNGISFLLLVFDNSGRLRHIFGSYGSGPGEFDGLAGIAVNRIGQIIVSDRYNNRLQLFDPSGRFLRAFGSEGRTDGRLSLPWGVATDSLGFIYVCDKDNHRIQKPINQELVIFPGPTKSKRVCQVFQSDGSFVGKFGGLGSRPGQLDHPHYVAVSSANRVLVTDSDNHRVQIFDVNGRSLATFGSEGSGEGQFKFPAGVAVDEQGFIAVGDSGNNRVQLFHPDGTFLRAFGTWGKAEGEFKGLEGVAMMSNGNILVCDRENHRIQVF</sequence>
<organism evidence="10 11">
    <name type="scientific">Cordylochernes scorpioides</name>
    <dbReference type="NCBI Taxonomy" id="51811"/>
    <lineage>
        <taxon>Eukaryota</taxon>
        <taxon>Metazoa</taxon>
        <taxon>Ecdysozoa</taxon>
        <taxon>Arthropoda</taxon>
        <taxon>Chelicerata</taxon>
        <taxon>Arachnida</taxon>
        <taxon>Pseudoscorpiones</taxon>
        <taxon>Cheliferoidea</taxon>
        <taxon>Chernetidae</taxon>
        <taxon>Cordylochernes</taxon>
    </lineage>
</organism>
<keyword evidence="3 5" id="KW-0863">Zinc-finger</keyword>
<evidence type="ECO:0000256" key="7">
    <source>
        <dbReference type="SAM" id="Coils"/>
    </source>
</evidence>
<feature type="repeat" description="NHL" evidence="6">
    <location>
        <begin position="1335"/>
        <end position="1378"/>
    </location>
</feature>
<dbReference type="SUPFAM" id="SSF57850">
    <property type="entry name" value="RING/U-box"/>
    <property type="match status" value="1"/>
</dbReference>
<feature type="repeat" description="NHL" evidence="6">
    <location>
        <begin position="1432"/>
        <end position="1469"/>
    </location>
</feature>
<evidence type="ECO:0000259" key="9">
    <source>
        <dbReference type="PROSITE" id="PS50089"/>
    </source>
</evidence>
<feature type="compositionally biased region" description="Low complexity" evidence="8">
    <location>
        <begin position="702"/>
        <end position="713"/>
    </location>
</feature>
<feature type="compositionally biased region" description="Polar residues" evidence="8">
    <location>
        <begin position="727"/>
        <end position="742"/>
    </location>
</feature>
<name>A0ABY6JZZ0_9ARAC</name>
<evidence type="ECO:0000256" key="1">
    <source>
        <dbReference type="ARBA" id="ARBA00022723"/>
    </source>
</evidence>
<dbReference type="SUPFAM" id="SSF101898">
    <property type="entry name" value="NHL repeat"/>
    <property type="match status" value="1"/>
</dbReference>
<feature type="compositionally biased region" description="Polar residues" evidence="8">
    <location>
        <begin position="898"/>
        <end position="949"/>
    </location>
</feature>
<dbReference type="SMART" id="SM00184">
    <property type="entry name" value="RING"/>
    <property type="match status" value="1"/>
</dbReference>
<feature type="compositionally biased region" description="Basic and acidic residues" evidence="8">
    <location>
        <begin position="440"/>
        <end position="451"/>
    </location>
</feature>
<feature type="repeat" description="NHL" evidence="6">
    <location>
        <begin position="1160"/>
        <end position="1201"/>
    </location>
</feature>
<dbReference type="Gene3D" id="3.30.40.10">
    <property type="entry name" value="Zinc/RING finger domain, C3HC4 (zinc finger)"/>
    <property type="match status" value="1"/>
</dbReference>
<feature type="repeat" description="NHL" evidence="6">
    <location>
        <begin position="1382"/>
        <end position="1425"/>
    </location>
</feature>
<dbReference type="PANTHER" id="PTHR24104:SF47">
    <property type="entry name" value="E3 UBIQUITIN-PROTEIN LIGASE NHLRC1"/>
    <property type="match status" value="1"/>
</dbReference>
<feature type="compositionally biased region" description="Basic and acidic residues" evidence="8">
    <location>
        <begin position="470"/>
        <end position="488"/>
    </location>
</feature>
<evidence type="ECO:0000256" key="5">
    <source>
        <dbReference type="PROSITE-ProRule" id="PRU00175"/>
    </source>
</evidence>
<reference evidence="10 11" key="1">
    <citation type="submission" date="2022-01" db="EMBL/GenBank/DDBJ databases">
        <title>A chromosomal length assembly of Cordylochernes scorpioides.</title>
        <authorList>
            <person name="Zeh D."/>
            <person name="Zeh J."/>
        </authorList>
    </citation>
    <scope>NUCLEOTIDE SEQUENCE [LARGE SCALE GENOMIC DNA]</scope>
    <source>
        <strain evidence="10">IN4F17</strain>
        <tissue evidence="10">Whole Body</tissue>
    </source>
</reference>
<evidence type="ECO:0000256" key="4">
    <source>
        <dbReference type="ARBA" id="ARBA00022833"/>
    </source>
</evidence>
<evidence type="ECO:0000256" key="2">
    <source>
        <dbReference type="ARBA" id="ARBA00022737"/>
    </source>
</evidence>
<dbReference type="InterPro" id="IPR011042">
    <property type="entry name" value="6-blade_b-propeller_TolB-like"/>
</dbReference>
<feature type="compositionally biased region" description="Polar residues" evidence="8">
    <location>
        <begin position="774"/>
        <end position="795"/>
    </location>
</feature>
<feature type="region of interest" description="Disordered" evidence="8">
    <location>
        <begin position="1054"/>
        <end position="1101"/>
    </location>
</feature>
<feature type="coiled-coil region" evidence="7">
    <location>
        <begin position="146"/>
        <end position="224"/>
    </location>
</feature>
<dbReference type="CDD" id="cd16524">
    <property type="entry name" value="RING-HC_NHL-1-like"/>
    <property type="match status" value="1"/>
</dbReference>
<feature type="compositionally biased region" description="Basic and acidic residues" evidence="8">
    <location>
        <begin position="386"/>
        <end position="398"/>
    </location>
</feature>
<dbReference type="InterPro" id="IPR050952">
    <property type="entry name" value="TRIM-NHL_E3_ligases"/>
</dbReference>
<accession>A0ABY6JZZ0</accession>
<feature type="region of interest" description="Disordered" evidence="8">
    <location>
        <begin position="470"/>
        <end position="1017"/>
    </location>
</feature>
<dbReference type="Proteomes" id="UP001235939">
    <property type="component" value="Chromosome 01"/>
</dbReference>
<feature type="compositionally biased region" description="Basic and acidic residues" evidence="8">
    <location>
        <begin position="955"/>
        <end position="966"/>
    </location>
</feature>
<evidence type="ECO:0000313" key="10">
    <source>
        <dbReference type="EMBL" id="UYV60480.1"/>
    </source>
</evidence>
<dbReference type="CDD" id="cd14954">
    <property type="entry name" value="NHL_TRIM71_like"/>
    <property type="match status" value="1"/>
</dbReference>
<feature type="compositionally biased region" description="Basic and acidic residues" evidence="8">
    <location>
        <begin position="1088"/>
        <end position="1101"/>
    </location>
</feature>
<evidence type="ECO:0000256" key="3">
    <source>
        <dbReference type="ARBA" id="ARBA00022771"/>
    </source>
</evidence>